<sequence length="320" mass="35772">MKKDKIKVRNIIFLFFTLIAIITISIYSLNNSISENIAELYKPSADSRFSIVDGIKIHYKRKGEGPIILLLHGNGASLQSFEQVGSALNANSFATVILDLPGFGLTGSREDRDYRIQTYTSTIARFMESLEVQRYSVVGNSLGGNIAWNLALEYPNRVDNLVLINATGYPEKSIPLGIRMAQNPVLKLLLKLWTPRWAVERSLRSAVGSNSNIVNESMVDRIHFFANQSGNRIAFIDLANTDQIDRSSYIKNITVPTLVLRSSKIDGQHFARDIENCRELVNTEGGHLLPEEDPNWVASAISEFMKSSGKRSQIRSSVHL</sequence>
<evidence type="ECO:0000256" key="1">
    <source>
        <dbReference type="SAM" id="Phobius"/>
    </source>
</evidence>
<feature type="domain" description="AB hydrolase-1" evidence="2">
    <location>
        <begin position="66"/>
        <end position="170"/>
    </location>
</feature>
<dbReference type="RefSeq" id="WP_135775889.1">
    <property type="nucleotide sequence ID" value="NZ_RQEY01000023.1"/>
</dbReference>
<evidence type="ECO:0000259" key="2">
    <source>
        <dbReference type="Pfam" id="PF00561"/>
    </source>
</evidence>
<dbReference type="EMBL" id="RQEY01000023">
    <property type="protein sequence ID" value="TGK36648.1"/>
    <property type="molecule type" value="Genomic_DNA"/>
</dbReference>
<comment type="caution">
    <text evidence="3">The sequence shown here is derived from an EMBL/GenBank/DDBJ whole genome shotgun (WGS) entry which is preliminary data.</text>
</comment>
<protein>
    <submittedName>
        <fullName evidence="3">Alpha/beta hydrolase</fullName>
    </submittedName>
</protein>
<keyword evidence="4" id="KW-1185">Reference proteome</keyword>
<dbReference type="SUPFAM" id="SSF53474">
    <property type="entry name" value="alpha/beta-Hydrolases"/>
    <property type="match status" value="1"/>
</dbReference>
<dbReference type="InterPro" id="IPR000073">
    <property type="entry name" value="AB_hydrolase_1"/>
</dbReference>
<dbReference type="OrthoDB" id="9805423at2"/>
<proteinExistence type="predicted"/>
<dbReference type="PANTHER" id="PTHR43798:SF33">
    <property type="entry name" value="HYDROLASE, PUTATIVE (AFU_ORTHOLOGUE AFUA_2G14860)-RELATED"/>
    <property type="match status" value="1"/>
</dbReference>
<keyword evidence="1" id="KW-1133">Transmembrane helix</keyword>
<dbReference type="GO" id="GO:0016020">
    <property type="term" value="C:membrane"/>
    <property type="evidence" value="ECO:0007669"/>
    <property type="project" value="TreeGrafter"/>
</dbReference>
<feature type="transmembrane region" description="Helical" evidence="1">
    <location>
        <begin position="12"/>
        <end position="29"/>
    </location>
</feature>
<dbReference type="PANTHER" id="PTHR43798">
    <property type="entry name" value="MONOACYLGLYCEROL LIPASE"/>
    <property type="match status" value="1"/>
</dbReference>
<gene>
    <name evidence="3" type="ORF">EHO65_17825</name>
</gene>
<dbReference type="InterPro" id="IPR050266">
    <property type="entry name" value="AB_hydrolase_sf"/>
</dbReference>
<dbReference type="Gene3D" id="3.40.50.1820">
    <property type="entry name" value="alpha/beta hydrolase"/>
    <property type="match status" value="1"/>
</dbReference>
<keyword evidence="1" id="KW-0812">Transmembrane</keyword>
<name>A0A4R9GY78_9LEPT</name>
<dbReference type="AlphaFoldDB" id="A0A4R9GY78"/>
<dbReference type="Pfam" id="PF00561">
    <property type="entry name" value="Abhydrolase_1"/>
    <property type="match status" value="1"/>
</dbReference>
<evidence type="ECO:0000313" key="4">
    <source>
        <dbReference type="Proteomes" id="UP000298097"/>
    </source>
</evidence>
<dbReference type="Proteomes" id="UP000298097">
    <property type="component" value="Unassembled WGS sequence"/>
</dbReference>
<dbReference type="PRINTS" id="PR00111">
    <property type="entry name" value="ABHYDROLASE"/>
</dbReference>
<keyword evidence="1" id="KW-0472">Membrane</keyword>
<dbReference type="GO" id="GO:0016787">
    <property type="term" value="F:hydrolase activity"/>
    <property type="evidence" value="ECO:0007669"/>
    <property type="project" value="UniProtKB-KW"/>
</dbReference>
<accession>A0A4R9GY78</accession>
<organism evidence="3 4">
    <name type="scientific">Leptospira andrefontaineae</name>
    <dbReference type="NCBI Taxonomy" id="2484976"/>
    <lineage>
        <taxon>Bacteria</taxon>
        <taxon>Pseudomonadati</taxon>
        <taxon>Spirochaetota</taxon>
        <taxon>Spirochaetia</taxon>
        <taxon>Leptospirales</taxon>
        <taxon>Leptospiraceae</taxon>
        <taxon>Leptospira</taxon>
    </lineage>
</organism>
<dbReference type="InterPro" id="IPR029058">
    <property type="entry name" value="AB_hydrolase_fold"/>
</dbReference>
<keyword evidence="3" id="KW-0378">Hydrolase</keyword>
<reference evidence="3" key="1">
    <citation type="journal article" date="2019" name="PLoS Negl. Trop. Dis.">
        <title>Revisiting the worldwide diversity of Leptospira species in the environment.</title>
        <authorList>
            <person name="Vincent A.T."/>
            <person name="Schiettekatte O."/>
            <person name="Bourhy P."/>
            <person name="Veyrier F.J."/>
            <person name="Picardeau M."/>
        </authorList>
    </citation>
    <scope>NUCLEOTIDE SEQUENCE [LARGE SCALE GENOMIC DNA]</scope>
    <source>
        <strain evidence="3">201800301</strain>
    </source>
</reference>
<evidence type="ECO:0000313" key="3">
    <source>
        <dbReference type="EMBL" id="TGK36648.1"/>
    </source>
</evidence>